<keyword evidence="2" id="KW-1185">Reference proteome</keyword>
<name>A0A182XTD1_ANOQN</name>
<dbReference type="Proteomes" id="UP000076407">
    <property type="component" value="Unassembled WGS sequence"/>
</dbReference>
<proteinExistence type="predicted"/>
<organism evidence="1 2">
    <name type="scientific">Anopheles quadriannulatus</name>
    <name type="common">Mosquito</name>
    <dbReference type="NCBI Taxonomy" id="34691"/>
    <lineage>
        <taxon>Eukaryota</taxon>
        <taxon>Metazoa</taxon>
        <taxon>Ecdysozoa</taxon>
        <taxon>Arthropoda</taxon>
        <taxon>Hexapoda</taxon>
        <taxon>Insecta</taxon>
        <taxon>Pterygota</taxon>
        <taxon>Neoptera</taxon>
        <taxon>Endopterygota</taxon>
        <taxon>Diptera</taxon>
        <taxon>Nematocera</taxon>
        <taxon>Culicoidea</taxon>
        <taxon>Culicidae</taxon>
        <taxon>Anophelinae</taxon>
        <taxon>Anopheles</taxon>
    </lineage>
</organism>
<dbReference type="EnsemblMetazoa" id="AQUA015075-RA">
    <property type="protein sequence ID" value="AQUA015075-PA"/>
    <property type="gene ID" value="AQUA015075"/>
</dbReference>
<accession>A0A182XTD1</accession>
<evidence type="ECO:0000313" key="2">
    <source>
        <dbReference type="Proteomes" id="UP000076407"/>
    </source>
</evidence>
<dbReference type="AlphaFoldDB" id="A0A182XTD1"/>
<reference evidence="1" key="1">
    <citation type="submission" date="2020-05" db="UniProtKB">
        <authorList>
            <consortium name="EnsemblMetazoa"/>
        </authorList>
    </citation>
    <scope>IDENTIFICATION</scope>
    <source>
        <strain evidence="1">SANGQUA</strain>
    </source>
</reference>
<evidence type="ECO:0000313" key="1">
    <source>
        <dbReference type="EnsemblMetazoa" id="AQUA015075-PA"/>
    </source>
</evidence>
<protein>
    <submittedName>
        <fullName evidence="1">Uncharacterized protein</fullName>
    </submittedName>
</protein>
<dbReference type="VEuPathDB" id="VectorBase:AQUA015075"/>
<sequence>KNRLRGAVEFRFPRFFVRNLSNVSNRRRRQRHASCTTTSSGISFDRGGNGVASDGSLDSFVIVVGALFWGEPKTRCELDHGQCCWNLASKRHCEVTAIIRCAASGTTFRRCAGRGKLVSQQL</sequence>